<dbReference type="SUPFAM" id="SSF48350">
    <property type="entry name" value="GTPase activation domain, GAP"/>
    <property type="match status" value="1"/>
</dbReference>
<evidence type="ECO:0000256" key="1">
    <source>
        <dbReference type="ARBA" id="ARBA00022468"/>
    </source>
</evidence>
<dbReference type="InterPro" id="IPR011993">
    <property type="entry name" value="PH-like_dom_sf"/>
</dbReference>
<dbReference type="Gene3D" id="1.10.555.10">
    <property type="entry name" value="Rho GTPase activation protein"/>
    <property type="match status" value="1"/>
</dbReference>
<dbReference type="GO" id="GO:0005737">
    <property type="term" value="C:cytoplasm"/>
    <property type="evidence" value="ECO:0007669"/>
    <property type="project" value="TreeGrafter"/>
</dbReference>
<dbReference type="Gene3D" id="3.30.1520.10">
    <property type="entry name" value="Phox-like domain"/>
    <property type="match status" value="1"/>
</dbReference>
<feature type="compositionally biased region" description="Low complexity" evidence="2">
    <location>
        <begin position="680"/>
        <end position="699"/>
    </location>
</feature>
<accession>A0A1X2HSG8</accession>
<feature type="compositionally biased region" description="Polar residues" evidence="2">
    <location>
        <begin position="521"/>
        <end position="565"/>
    </location>
</feature>
<dbReference type="STRING" id="90262.A0A1X2HSG8"/>
<evidence type="ECO:0008006" key="8">
    <source>
        <dbReference type="Google" id="ProtNLM"/>
    </source>
</evidence>
<dbReference type="Pfam" id="PF00620">
    <property type="entry name" value="RhoGAP"/>
    <property type="match status" value="1"/>
</dbReference>
<evidence type="ECO:0000256" key="2">
    <source>
        <dbReference type="SAM" id="MobiDB-lite"/>
    </source>
</evidence>
<feature type="domain" description="PX" evidence="4">
    <location>
        <begin position="226"/>
        <end position="361"/>
    </location>
</feature>
<dbReference type="Proteomes" id="UP000193560">
    <property type="component" value="Unassembled WGS sequence"/>
</dbReference>
<dbReference type="PANTHER" id="PTHR23176:SF129">
    <property type="entry name" value="RHO GTPASE ACTIVATING PROTEIN AT 16F, ISOFORM E-RELATED"/>
    <property type="match status" value="1"/>
</dbReference>
<feature type="compositionally biased region" description="Polar residues" evidence="2">
    <location>
        <begin position="926"/>
        <end position="944"/>
    </location>
</feature>
<feature type="compositionally biased region" description="Low complexity" evidence="2">
    <location>
        <begin position="12"/>
        <end position="23"/>
    </location>
</feature>
<feature type="region of interest" description="Disordered" evidence="2">
    <location>
        <begin position="84"/>
        <end position="103"/>
    </location>
</feature>
<dbReference type="GO" id="GO:0005096">
    <property type="term" value="F:GTPase activator activity"/>
    <property type="evidence" value="ECO:0007669"/>
    <property type="project" value="UniProtKB-KW"/>
</dbReference>
<dbReference type="SUPFAM" id="SSF64268">
    <property type="entry name" value="PX domain"/>
    <property type="match status" value="1"/>
</dbReference>
<dbReference type="InterPro" id="IPR050729">
    <property type="entry name" value="Rho-GAP"/>
</dbReference>
<feature type="region of interest" description="Disordered" evidence="2">
    <location>
        <begin position="926"/>
        <end position="1007"/>
    </location>
</feature>
<dbReference type="InterPro" id="IPR036871">
    <property type="entry name" value="PX_dom_sf"/>
</dbReference>
<dbReference type="GO" id="GO:0035091">
    <property type="term" value="F:phosphatidylinositol binding"/>
    <property type="evidence" value="ECO:0007669"/>
    <property type="project" value="InterPro"/>
</dbReference>
<dbReference type="InterPro" id="IPR000198">
    <property type="entry name" value="RhoGAP_dom"/>
</dbReference>
<dbReference type="SMART" id="SM00324">
    <property type="entry name" value="RhoGAP"/>
    <property type="match status" value="1"/>
</dbReference>
<feature type="compositionally biased region" description="Polar residues" evidence="2">
    <location>
        <begin position="581"/>
        <end position="609"/>
    </location>
</feature>
<dbReference type="PROSITE" id="PS50003">
    <property type="entry name" value="PH_DOMAIN"/>
    <property type="match status" value="1"/>
</dbReference>
<dbReference type="Pfam" id="PF00169">
    <property type="entry name" value="PH"/>
    <property type="match status" value="1"/>
</dbReference>
<feature type="region of interest" description="Disordered" evidence="2">
    <location>
        <begin position="1"/>
        <end position="23"/>
    </location>
</feature>
<dbReference type="PROSITE" id="PS50238">
    <property type="entry name" value="RHOGAP"/>
    <property type="match status" value="1"/>
</dbReference>
<feature type="compositionally biased region" description="Polar residues" evidence="2">
    <location>
        <begin position="1"/>
        <end position="11"/>
    </location>
</feature>
<feature type="compositionally biased region" description="Polar residues" evidence="2">
    <location>
        <begin position="951"/>
        <end position="966"/>
    </location>
</feature>
<dbReference type="EMBL" id="MCGE01000056">
    <property type="protein sequence ID" value="ORZ01915.1"/>
    <property type="molecule type" value="Genomic_DNA"/>
</dbReference>
<dbReference type="SUPFAM" id="SSF50729">
    <property type="entry name" value="PH domain-like"/>
    <property type="match status" value="1"/>
</dbReference>
<proteinExistence type="predicted"/>
<dbReference type="InterPro" id="IPR008936">
    <property type="entry name" value="Rho_GTPase_activation_prot"/>
</dbReference>
<reference evidence="6 7" key="1">
    <citation type="submission" date="2016-07" db="EMBL/GenBank/DDBJ databases">
        <title>Pervasive Adenine N6-methylation of Active Genes in Fungi.</title>
        <authorList>
            <consortium name="DOE Joint Genome Institute"/>
            <person name="Mondo S.J."/>
            <person name="Dannebaum R.O."/>
            <person name="Kuo R.C."/>
            <person name="Labutti K."/>
            <person name="Haridas S."/>
            <person name="Kuo A."/>
            <person name="Salamov A."/>
            <person name="Ahrendt S.R."/>
            <person name="Lipzen A."/>
            <person name="Sullivan W."/>
            <person name="Andreopoulos W.B."/>
            <person name="Clum A."/>
            <person name="Lindquist E."/>
            <person name="Daum C."/>
            <person name="Ramamoorthy G.K."/>
            <person name="Gryganskyi A."/>
            <person name="Culley D."/>
            <person name="Magnuson J.K."/>
            <person name="James T.Y."/>
            <person name="O'Malley M.A."/>
            <person name="Stajich J.E."/>
            <person name="Spatafora J.W."/>
            <person name="Visel A."/>
            <person name="Grigoriev I.V."/>
        </authorList>
    </citation>
    <scope>NUCLEOTIDE SEQUENCE [LARGE SCALE GENOMIC DNA]</scope>
    <source>
        <strain evidence="6 7">NRRL 1336</strain>
    </source>
</reference>
<evidence type="ECO:0000313" key="6">
    <source>
        <dbReference type="EMBL" id="ORZ01915.1"/>
    </source>
</evidence>
<dbReference type="PROSITE" id="PS50195">
    <property type="entry name" value="PX"/>
    <property type="match status" value="1"/>
</dbReference>
<dbReference type="OrthoDB" id="185175at2759"/>
<dbReference type="AlphaFoldDB" id="A0A1X2HSG8"/>
<dbReference type="Gene3D" id="2.30.29.30">
    <property type="entry name" value="Pleckstrin-homology domain (PH domain)/Phosphotyrosine-binding domain (PTB)"/>
    <property type="match status" value="1"/>
</dbReference>
<keyword evidence="7" id="KW-1185">Reference proteome</keyword>
<feature type="compositionally biased region" description="Polar residues" evidence="2">
    <location>
        <begin position="648"/>
        <end position="660"/>
    </location>
</feature>
<evidence type="ECO:0000259" key="4">
    <source>
        <dbReference type="PROSITE" id="PS50195"/>
    </source>
</evidence>
<dbReference type="PANTHER" id="PTHR23176">
    <property type="entry name" value="RHO/RAC/CDC GTPASE-ACTIVATING PROTEIN"/>
    <property type="match status" value="1"/>
</dbReference>
<keyword evidence="1" id="KW-0343">GTPase activation</keyword>
<feature type="compositionally biased region" description="Basic and acidic residues" evidence="2">
    <location>
        <begin position="978"/>
        <end position="996"/>
    </location>
</feature>
<dbReference type="GO" id="GO:0007165">
    <property type="term" value="P:signal transduction"/>
    <property type="evidence" value="ECO:0007669"/>
    <property type="project" value="InterPro"/>
</dbReference>
<feature type="domain" description="Rho-GAP" evidence="5">
    <location>
        <begin position="725"/>
        <end position="929"/>
    </location>
</feature>
<feature type="domain" description="PH" evidence="3">
    <location>
        <begin position="372"/>
        <end position="482"/>
    </location>
</feature>
<dbReference type="Pfam" id="PF00787">
    <property type="entry name" value="PX"/>
    <property type="match status" value="1"/>
</dbReference>
<evidence type="ECO:0000259" key="3">
    <source>
        <dbReference type="PROSITE" id="PS50003"/>
    </source>
</evidence>
<sequence length="1007" mass="112119">MSTKVISASNCSTDSTQQSASQAELERQNDQLWSIITQQKTVIRDLELALARMTKDRDLLLQSSTLTSPATPLPLTCLQEPVPPPRSPYRQHQHHRSHDGTSVKNTISASAVAAATSRYRSFSSNTGYIGTSSSDTTVASSIKTGPIHAILDKDAEHFANYQKAAKGIPSSNDGADSNEHSATTTIAITTSNSTDRSSIPSPYRQPHCVITAADLNANNYASFCATINLKVVEINVQQTLKNKEAISFIITVSRISGGCRSDSKEKQEELWRFKKGYSELMALDTMLRSHIRSLAVKSNSAATVKMRKLPTKALFTTTRSTNTKLEEKKKRMEKYLANVIRLPLPETMDLIQFLSTGIFEQKEWCTNAKQLNCEKQGYMSLYGKQSKNWHSYYFMLYGSSLNYYESKEGPFIDSILLKDNQITVQRSSSSGLFSHTSPRSTITITQVKQSTSASNHCQQHILHMASESELDEWIHALSPQPVPQVSRSECVMASTKFSINSSISSKCGSHLPSRKRISNRILPSTTTRSPPQRSQSDTSMHQGSLTPSITTALSSCHQGSPSSSLRHQRKRSSIDAIFYSTRRSAIPQTQDNDTIPQETQSTRPLSSISTLLPSASTSILTKRHGNDTAKKVATKLNRRTFWPKSMFLGQTQGGDNNNGLRSFLSRHSADNLTPSPHHPAPSASITTTATNAATTTATNQHRPTDHHIQQSVALSKPPVSPTFGVPLEKALQRSKMHGLPTVVYRCIQFLERKNAIYEEGIYRISGSSIKIKALRRQFDERGDIDLLALEEFRDCDIHAVSSLLKLWLRELPGHILTDNLIDEFLLLKDYLDRNECIQEMHRLTSQLPVANYTLLRALMGHLHGVTHNANVNKMTLRNMGIVFSPTLAIPTNIFDLFLCEFDSIFLTKRRHQQQCTLAETVATTRNEISTTMNENRVPTTSSPAPTDHHQPSMSTSLPSGNNTATISRRRQKVNKQRQQVDTDQDHGSKNESRERVALGIPRPMIKT</sequence>
<feature type="region of interest" description="Disordered" evidence="2">
    <location>
        <begin position="503"/>
        <end position="609"/>
    </location>
</feature>
<name>A0A1X2HSG8_9FUNG</name>
<dbReference type="SMART" id="SM00233">
    <property type="entry name" value="PH"/>
    <property type="match status" value="1"/>
</dbReference>
<evidence type="ECO:0000313" key="7">
    <source>
        <dbReference type="Proteomes" id="UP000193560"/>
    </source>
</evidence>
<feature type="region of interest" description="Disordered" evidence="2">
    <location>
        <begin position="647"/>
        <end position="719"/>
    </location>
</feature>
<gene>
    <name evidence="6" type="ORF">BCR42DRAFT_362567</name>
</gene>
<organism evidence="6 7">
    <name type="scientific">Absidia repens</name>
    <dbReference type="NCBI Taxonomy" id="90262"/>
    <lineage>
        <taxon>Eukaryota</taxon>
        <taxon>Fungi</taxon>
        <taxon>Fungi incertae sedis</taxon>
        <taxon>Mucoromycota</taxon>
        <taxon>Mucoromycotina</taxon>
        <taxon>Mucoromycetes</taxon>
        <taxon>Mucorales</taxon>
        <taxon>Cunninghamellaceae</taxon>
        <taxon>Absidia</taxon>
    </lineage>
</organism>
<protein>
    <recommendedName>
        <fullName evidence="8">Rho GTPase activation protein</fullName>
    </recommendedName>
</protein>
<dbReference type="InterPro" id="IPR001683">
    <property type="entry name" value="PX_dom"/>
</dbReference>
<dbReference type="InterPro" id="IPR001849">
    <property type="entry name" value="PH_domain"/>
</dbReference>
<evidence type="ECO:0000259" key="5">
    <source>
        <dbReference type="PROSITE" id="PS50238"/>
    </source>
</evidence>
<comment type="caution">
    <text evidence="6">The sequence shown here is derived from an EMBL/GenBank/DDBJ whole genome shotgun (WGS) entry which is preliminary data.</text>
</comment>